<accession>A0ABV8V2I2</accession>
<feature type="domain" description="TonB-dependent receptor plug" evidence="12">
    <location>
        <begin position="66"/>
        <end position="175"/>
    </location>
</feature>
<keyword evidence="2 8" id="KW-0813">Transport</keyword>
<dbReference type="Pfam" id="PF07715">
    <property type="entry name" value="Plug"/>
    <property type="match status" value="1"/>
</dbReference>
<protein>
    <submittedName>
        <fullName evidence="13">TonB-dependent receptor</fullName>
    </submittedName>
</protein>
<evidence type="ECO:0000256" key="9">
    <source>
        <dbReference type="RuleBase" id="RU003357"/>
    </source>
</evidence>
<proteinExistence type="inferred from homology"/>
<evidence type="ECO:0000259" key="12">
    <source>
        <dbReference type="Pfam" id="PF07715"/>
    </source>
</evidence>
<evidence type="ECO:0000256" key="5">
    <source>
        <dbReference type="ARBA" id="ARBA00023077"/>
    </source>
</evidence>
<dbReference type="InterPro" id="IPR039426">
    <property type="entry name" value="TonB-dep_rcpt-like"/>
</dbReference>
<feature type="signal peptide" evidence="10">
    <location>
        <begin position="1"/>
        <end position="34"/>
    </location>
</feature>
<dbReference type="PROSITE" id="PS52016">
    <property type="entry name" value="TONB_DEPENDENT_REC_3"/>
    <property type="match status" value="1"/>
</dbReference>
<dbReference type="SUPFAM" id="SSF56935">
    <property type="entry name" value="Porins"/>
    <property type="match status" value="1"/>
</dbReference>
<dbReference type="Proteomes" id="UP001595840">
    <property type="component" value="Unassembled WGS sequence"/>
</dbReference>
<evidence type="ECO:0000256" key="6">
    <source>
        <dbReference type="ARBA" id="ARBA00023136"/>
    </source>
</evidence>
<evidence type="ECO:0000256" key="2">
    <source>
        <dbReference type="ARBA" id="ARBA00022448"/>
    </source>
</evidence>
<dbReference type="Pfam" id="PF00593">
    <property type="entry name" value="TonB_dep_Rec_b-barrel"/>
    <property type="match status" value="1"/>
</dbReference>
<comment type="subcellular location">
    <subcellularLocation>
        <location evidence="1 8">Cell outer membrane</location>
        <topology evidence="1 8">Multi-pass membrane protein</topology>
    </subcellularLocation>
</comment>
<dbReference type="Gene3D" id="2.40.170.20">
    <property type="entry name" value="TonB-dependent receptor, beta-barrel domain"/>
    <property type="match status" value="1"/>
</dbReference>
<keyword evidence="14" id="KW-1185">Reference proteome</keyword>
<keyword evidence="10" id="KW-0732">Signal</keyword>
<evidence type="ECO:0000313" key="14">
    <source>
        <dbReference type="Proteomes" id="UP001595840"/>
    </source>
</evidence>
<comment type="caution">
    <text evidence="13">The sequence shown here is derived from an EMBL/GenBank/DDBJ whole genome shotgun (WGS) entry which is preliminary data.</text>
</comment>
<dbReference type="InterPro" id="IPR012910">
    <property type="entry name" value="Plug_dom"/>
</dbReference>
<feature type="domain" description="TonB-dependent receptor-like beta-barrel" evidence="11">
    <location>
        <begin position="388"/>
        <end position="824"/>
    </location>
</feature>
<evidence type="ECO:0000259" key="11">
    <source>
        <dbReference type="Pfam" id="PF00593"/>
    </source>
</evidence>
<evidence type="ECO:0000256" key="4">
    <source>
        <dbReference type="ARBA" id="ARBA00022692"/>
    </source>
</evidence>
<comment type="similarity">
    <text evidence="8 9">Belongs to the TonB-dependent receptor family.</text>
</comment>
<dbReference type="CDD" id="cd01347">
    <property type="entry name" value="ligand_gated_channel"/>
    <property type="match status" value="1"/>
</dbReference>
<organism evidence="13 14">
    <name type="scientific">Simiduia curdlanivorans</name>
    <dbReference type="NCBI Taxonomy" id="1492769"/>
    <lineage>
        <taxon>Bacteria</taxon>
        <taxon>Pseudomonadati</taxon>
        <taxon>Pseudomonadota</taxon>
        <taxon>Gammaproteobacteria</taxon>
        <taxon>Cellvibrionales</taxon>
        <taxon>Cellvibrionaceae</taxon>
        <taxon>Simiduia</taxon>
    </lineage>
</organism>
<dbReference type="RefSeq" id="WP_290264203.1">
    <property type="nucleotide sequence ID" value="NZ_JAUFQG010000006.1"/>
</dbReference>
<dbReference type="NCBIfam" id="TIGR01782">
    <property type="entry name" value="TonB-Xanth-Caul"/>
    <property type="match status" value="1"/>
</dbReference>
<reference evidence="14" key="1">
    <citation type="journal article" date="2019" name="Int. J. Syst. Evol. Microbiol.">
        <title>The Global Catalogue of Microorganisms (GCM) 10K type strain sequencing project: providing services to taxonomists for standard genome sequencing and annotation.</title>
        <authorList>
            <consortium name="The Broad Institute Genomics Platform"/>
            <consortium name="The Broad Institute Genome Sequencing Center for Infectious Disease"/>
            <person name="Wu L."/>
            <person name="Ma J."/>
        </authorList>
    </citation>
    <scope>NUCLEOTIDE SEQUENCE [LARGE SCALE GENOMIC DNA]</scope>
    <source>
        <strain evidence="14">CECT 8570</strain>
    </source>
</reference>
<dbReference type="PANTHER" id="PTHR40980">
    <property type="entry name" value="PLUG DOMAIN-CONTAINING PROTEIN"/>
    <property type="match status" value="1"/>
</dbReference>
<dbReference type="InterPro" id="IPR037066">
    <property type="entry name" value="Plug_dom_sf"/>
</dbReference>
<dbReference type="PANTHER" id="PTHR40980:SF3">
    <property type="entry name" value="TONB-DEPENDENT RECEPTOR-LIKE BETA-BARREL DOMAIN-CONTAINING PROTEIN"/>
    <property type="match status" value="1"/>
</dbReference>
<keyword evidence="5 9" id="KW-0798">TonB box</keyword>
<gene>
    <name evidence="13" type="ORF">ACFOX3_06735</name>
</gene>
<evidence type="ECO:0000256" key="1">
    <source>
        <dbReference type="ARBA" id="ARBA00004571"/>
    </source>
</evidence>
<feature type="chain" id="PRO_5045456256" evidence="10">
    <location>
        <begin position="35"/>
        <end position="867"/>
    </location>
</feature>
<evidence type="ECO:0000313" key="13">
    <source>
        <dbReference type="EMBL" id="MFC4361987.1"/>
    </source>
</evidence>
<dbReference type="InterPro" id="IPR036942">
    <property type="entry name" value="Beta-barrel_TonB_sf"/>
</dbReference>
<dbReference type="InterPro" id="IPR010104">
    <property type="entry name" value="TonB_rcpt_bac"/>
</dbReference>
<sequence length="867" mass="94923">MSTKLSDAIKTVNRALITCGSLGAMAFMSTAAMAQVSAEEQSAIDSIEEVQVLGIRASIQKSMDVKRDSKSIVDVITAEDMGKFPDKNVAESLQRVPGVTIQRQFGEGAAVSIRGAGVDLTLTTLNGQNVASTGWFVLDQARRSFNYELLPSELVGNLEVYKSSRADLLEGGVGGTVVVNTRKPLDLDANTAYASIEGGYGDDSEQWDPMLSGMYSFKNNEETIGVMVSAVYQERALQRQGNEAFWEWGAGPVAFTNDRKRQALTATLQYQPTDSLEFALNVMDMQMEANNTNYALWLTQADTSWGSGTTTDWIDGTQAAGPLNVAYYQARPREATMNSDVVDLEMNFHGDGFQVHAQVGSTNSTGGTDFEAVFDDGTGGTPIVGGTYDFTGGGQTWDLPNGIQGASLSEYNPGSIVMGTGSAFNATPKTDGEDYLQGDIEFDVDLGPITSIKTGARYAEHETTSRQFQFTQDPTANLVLDTSGITSTLDVGAGGYSILHVSDSAMKNLARASITGREESLGSYSNVQEDNAAAYVMANFETDGISGDFGVRYVQTEASSIYYVGTERRTESGDYSEVLPSLNVKMDLTDELILRTSAARVMARPQYGDMYYNPDVRGANDDLPSNQFYVLGSPGLLPYVANQYDVGLEWYFDDSAMVSFALFKKDVANFVTFSNEENVATDDLPVPGFGGTLRPDELEWTVQRKANGNKGDIRGFELQYQQSWDSGFGTIVNYTYTDATTSEDSYTDRNEQLSDSSEHAYNLTGYYENDMFQARLSYNWRSEYMIREVGSYGNRLHDDFGSLDFSSSMHVTDNIDLKLDVINITGESSHQYGNNNYQTNYSGFAEGFPLYEYEQARRIVLGASVKF</sequence>
<evidence type="ECO:0000256" key="10">
    <source>
        <dbReference type="SAM" id="SignalP"/>
    </source>
</evidence>
<keyword evidence="3 8" id="KW-1134">Transmembrane beta strand</keyword>
<evidence type="ECO:0000256" key="7">
    <source>
        <dbReference type="ARBA" id="ARBA00023237"/>
    </source>
</evidence>
<name>A0ABV8V2I2_9GAMM</name>
<keyword evidence="4 8" id="KW-0812">Transmembrane</keyword>
<evidence type="ECO:0000256" key="3">
    <source>
        <dbReference type="ARBA" id="ARBA00022452"/>
    </source>
</evidence>
<keyword evidence="7 8" id="KW-0998">Cell outer membrane</keyword>
<dbReference type="Gene3D" id="2.170.130.10">
    <property type="entry name" value="TonB-dependent receptor, plug domain"/>
    <property type="match status" value="1"/>
</dbReference>
<keyword evidence="6 8" id="KW-0472">Membrane</keyword>
<dbReference type="EMBL" id="JBHSCX010000004">
    <property type="protein sequence ID" value="MFC4361987.1"/>
    <property type="molecule type" value="Genomic_DNA"/>
</dbReference>
<keyword evidence="13" id="KW-0675">Receptor</keyword>
<dbReference type="InterPro" id="IPR000531">
    <property type="entry name" value="Beta-barrel_TonB"/>
</dbReference>
<evidence type="ECO:0000256" key="8">
    <source>
        <dbReference type="PROSITE-ProRule" id="PRU01360"/>
    </source>
</evidence>